<feature type="transmembrane region" description="Helical" evidence="10">
    <location>
        <begin position="110"/>
        <end position="131"/>
    </location>
</feature>
<keyword evidence="10" id="KW-0472">Membrane</keyword>
<evidence type="ECO:0000256" key="6">
    <source>
        <dbReference type="PROSITE-ProRule" id="PRU00175"/>
    </source>
</evidence>
<dbReference type="InterPro" id="IPR017455">
    <property type="entry name" value="Znf_FYVE-rel"/>
</dbReference>
<dbReference type="InterPro" id="IPR000306">
    <property type="entry name" value="Znf_FYVE"/>
</dbReference>
<feature type="repeat" description="ANK" evidence="5">
    <location>
        <begin position="1298"/>
        <end position="1330"/>
    </location>
</feature>
<dbReference type="PROSITE" id="PS50297">
    <property type="entry name" value="ANK_REP_REGION"/>
    <property type="match status" value="2"/>
</dbReference>
<feature type="repeat" description="RCC1" evidence="7">
    <location>
        <begin position="486"/>
        <end position="540"/>
    </location>
</feature>
<organism evidence="14 15">
    <name type="scientific">Cocos nucifera</name>
    <name type="common">Coconut palm</name>
    <dbReference type="NCBI Taxonomy" id="13894"/>
    <lineage>
        <taxon>Eukaryota</taxon>
        <taxon>Viridiplantae</taxon>
        <taxon>Streptophyta</taxon>
        <taxon>Embryophyta</taxon>
        <taxon>Tracheophyta</taxon>
        <taxon>Spermatophyta</taxon>
        <taxon>Magnoliopsida</taxon>
        <taxon>Liliopsida</taxon>
        <taxon>Arecaceae</taxon>
        <taxon>Arecoideae</taxon>
        <taxon>Cocoseae</taxon>
        <taxon>Attaleinae</taxon>
        <taxon>Cocos</taxon>
    </lineage>
</organism>
<evidence type="ECO:0000256" key="1">
    <source>
        <dbReference type="ARBA" id="ARBA00022723"/>
    </source>
</evidence>
<feature type="repeat" description="RCC1" evidence="7">
    <location>
        <begin position="541"/>
        <end position="592"/>
    </location>
</feature>
<comment type="caution">
    <text evidence="14">The sequence shown here is derived from an EMBL/GenBank/DDBJ whole genome shotgun (WGS) entry which is preliminary data.</text>
</comment>
<evidence type="ECO:0000256" key="9">
    <source>
        <dbReference type="SAM" id="MobiDB-lite"/>
    </source>
</evidence>
<dbReference type="SUPFAM" id="SSF48403">
    <property type="entry name" value="Ankyrin repeat"/>
    <property type="match status" value="1"/>
</dbReference>
<dbReference type="InterPro" id="IPR002110">
    <property type="entry name" value="Ankyrin_rpt"/>
</dbReference>
<evidence type="ECO:0000259" key="13">
    <source>
        <dbReference type="PROSITE" id="PS50178"/>
    </source>
</evidence>
<evidence type="ECO:0000256" key="4">
    <source>
        <dbReference type="ARBA" id="ARBA00022833"/>
    </source>
</evidence>
<dbReference type="SUPFAM" id="SSF57850">
    <property type="entry name" value="RING/U-box"/>
    <property type="match status" value="1"/>
</dbReference>
<evidence type="ECO:0000259" key="12">
    <source>
        <dbReference type="PROSITE" id="PS50089"/>
    </source>
</evidence>
<dbReference type="Pfam" id="PF00023">
    <property type="entry name" value="Ank"/>
    <property type="match status" value="2"/>
</dbReference>
<dbReference type="OrthoDB" id="5981550at2759"/>
<dbReference type="CDD" id="cd23129">
    <property type="entry name" value="RING-HC_XBAT35-like"/>
    <property type="match status" value="1"/>
</dbReference>
<dbReference type="PANTHER" id="PTHR22870:SF352">
    <property type="entry name" value="REGULATOR OF CHROMOSOME CONDENSATION (RCC1) FAMILY PROTEIN"/>
    <property type="match status" value="1"/>
</dbReference>
<feature type="region of interest" description="Disordered" evidence="9">
    <location>
        <begin position="1551"/>
        <end position="1616"/>
    </location>
</feature>
<name>A0A8K0IE09_COCNU</name>
<feature type="repeat" description="RCC1" evidence="7">
    <location>
        <begin position="603"/>
        <end position="654"/>
    </location>
</feature>
<gene>
    <name evidence="14" type="ORF">COCNU_07G000490</name>
</gene>
<feature type="region of interest" description="Disordered" evidence="9">
    <location>
        <begin position="1151"/>
        <end position="1186"/>
    </location>
</feature>
<feature type="domain" description="FYVE-type" evidence="13">
    <location>
        <begin position="763"/>
        <end position="825"/>
    </location>
</feature>
<keyword evidence="10" id="KW-0812">Transmembrane</keyword>
<dbReference type="PROSITE" id="PS50089">
    <property type="entry name" value="ZF_RING_2"/>
    <property type="match status" value="1"/>
</dbReference>
<feature type="compositionally biased region" description="Polar residues" evidence="9">
    <location>
        <begin position="1573"/>
        <end position="1588"/>
    </location>
</feature>
<dbReference type="Gene3D" id="2.130.10.30">
    <property type="entry name" value="Regulator of chromosome condensation 1/beta-lactamase-inhibitor protein II"/>
    <property type="match status" value="2"/>
</dbReference>
<dbReference type="InterPro" id="IPR001849">
    <property type="entry name" value="PH_domain"/>
</dbReference>
<feature type="repeat" description="RCC1" evidence="7">
    <location>
        <begin position="375"/>
        <end position="433"/>
    </location>
</feature>
<evidence type="ECO:0000256" key="3">
    <source>
        <dbReference type="ARBA" id="ARBA00022771"/>
    </source>
</evidence>
<keyword evidence="8" id="KW-0175">Coiled coil</keyword>
<dbReference type="Proteomes" id="UP000797356">
    <property type="component" value="Chromosome 7"/>
</dbReference>
<evidence type="ECO:0000256" key="10">
    <source>
        <dbReference type="SAM" id="Phobius"/>
    </source>
</evidence>
<feature type="region of interest" description="Disordered" evidence="9">
    <location>
        <begin position="1667"/>
        <end position="1688"/>
    </location>
</feature>
<dbReference type="PROSITE" id="PS50088">
    <property type="entry name" value="ANK_REPEAT"/>
    <property type="match status" value="2"/>
</dbReference>
<reference evidence="14" key="2">
    <citation type="submission" date="2019-07" db="EMBL/GenBank/DDBJ databases">
        <authorList>
            <person name="Yang Y."/>
            <person name="Bocs S."/>
            <person name="Baudouin L."/>
        </authorList>
    </citation>
    <scope>NUCLEOTIDE SEQUENCE</scope>
    <source>
        <tissue evidence="14">Spear leaf of Hainan Tall coconut</tissue>
    </source>
</reference>
<dbReference type="PRINTS" id="PR00633">
    <property type="entry name" value="RCCNDNSATION"/>
</dbReference>
<feature type="domain" description="PH" evidence="11">
    <location>
        <begin position="240"/>
        <end position="273"/>
    </location>
</feature>
<evidence type="ECO:0000313" key="15">
    <source>
        <dbReference type="Proteomes" id="UP000797356"/>
    </source>
</evidence>
<accession>A0A8K0IE09</accession>
<feature type="repeat" description="RCC1" evidence="7">
    <location>
        <begin position="655"/>
        <end position="706"/>
    </location>
</feature>
<feature type="domain" description="RING-type" evidence="12">
    <location>
        <begin position="1699"/>
        <end position="1737"/>
    </location>
</feature>
<feature type="coiled-coil region" evidence="8">
    <location>
        <begin position="957"/>
        <end position="998"/>
    </location>
</feature>
<evidence type="ECO:0000259" key="11">
    <source>
        <dbReference type="PROSITE" id="PS50003"/>
    </source>
</evidence>
<dbReference type="InterPro" id="IPR011993">
    <property type="entry name" value="PH-like_dom_sf"/>
</dbReference>
<dbReference type="InterPro" id="IPR000408">
    <property type="entry name" value="Reg_chr_condens"/>
</dbReference>
<keyword evidence="10" id="KW-1133">Transmembrane helix</keyword>
<dbReference type="Pfam" id="PF13920">
    <property type="entry name" value="zf-C3HC4_3"/>
    <property type="match status" value="1"/>
</dbReference>
<dbReference type="InterPro" id="IPR009091">
    <property type="entry name" value="RCC1/BLIP-II"/>
</dbReference>
<dbReference type="SMART" id="SM00064">
    <property type="entry name" value="FYVE"/>
    <property type="match status" value="1"/>
</dbReference>
<dbReference type="FunFam" id="2.130.10.30:FF:000028">
    <property type="entry name" value="PH, RCC1 and FYVE domains-containing protein 1"/>
    <property type="match status" value="1"/>
</dbReference>
<dbReference type="PROSITE" id="PS50178">
    <property type="entry name" value="ZF_FYVE"/>
    <property type="match status" value="1"/>
</dbReference>
<evidence type="ECO:0000256" key="2">
    <source>
        <dbReference type="ARBA" id="ARBA00022737"/>
    </source>
</evidence>
<dbReference type="PROSITE" id="PS50003">
    <property type="entry name" value="PH_DOMAIN"/>
    <property type="match status" value="1"/>
</dbReference>
<dbReference type="Gene3D" id="1.25.40.20">
    <property type="entry name" value="Ankyrin repeat-containing domain"/>
    <property type="match status" value="1"/>
</dbReference>
<dbReference type="CDD" id="cd00065">
    <property type="entry name" value="FYVE_like_SF"/>
    <property type="match status" value="1"/>
</dbReference>
<keyword evidence="5" id="KW-0040">ANK repeat</keyword>
<keyword evidence="15" id="KW-1185">Reference proteome</keyword>
<dbReference type="Pfam" id="PF01363">
    <property type="entry name" value="FYVE"/>
    <property type="match status" value="1"/>
</dbReference>
<dbReference type="PROSITE" id="PS00626">
    <property type="entry name" value="RCC1_2"/>
    <property type="match status" value="2"/>
</dbReference>
<dbReference type="SUPFAM" id="SSF57903">
    <property type="entry name" value="FYVE/PHD zinc finger"/>
    <property type="match status" value="1"/>
</dbReference>
<keyword evidence="4" id="KW-0862">Zinc</keyword>
<dbReference type="SMART" id="SM00248">
    <property type="entry name" value="ANK"/>
    <property type="match status" value="3"/>
</dbReference>
<evidence type="ECO:0000256" key="5">
    <source>
        <dbReference type="PROSITE-ProRule" id="PRU00023"/>
    </source>
</evidence>
<dbReference type="FunFam" id="2.130.10.30:FF:000031">
    <property type="entry name" value="PH, RCC1 and FYVE domains-containing protein 1"/>
    <property type="match status" value="1"/>
</dbReference>
<dbReference type="InterPro" id="IPR051210">
    <property type="entry name" value="Ub_ligase/GEF_domain"/>
</dbReference>
<feature type="compositionally biased region" description="Low complexity" evidence="9">
    <location>
        <begin position="1551"/>
        <end position="1564"/>
    </location>
</feature>
<proteinExistence type="predicted"/>
<feature type="region of interest" description="Disordered" evidence="9">
    <location>
        <begin position="926"/>
        <end position="947"/>
    </location>
</feature>
<keyword evidence="1" id="KW-0479">Metal-binding</keyword>
<dbReference type="PROSITE" id="PS50012">
    <property type="entry name" value="RCC1_3"/>
    <property type="match status" value="7"/>
</dbReference>
<dbReference type="InterPro" id="IPR001841">
    <property type="entry name" value="Znf_RING"/>
</dbReference>
<dbReference type="SUPFAM" id="SSF50985">
    <property type="entry name" value="RCC1/BLIP-II"/>
    <property type="match status" value="1"/>
</dbReference>
<reference evidence="14" key="1">
    <citation type="journal article" date="2017" name="Gigascience">
        <title>The genome draft of coconut (Cocos nucifera).</title>
        <authorList>
            <person name="Xiao Y."/>
            <person name="Xu P."/>
            <person name="Fan H."/>
            <person name="Baudouin L."/>
            <person name="Xia W."/>
            <person name="Bocs S."/>
            <person name="Xu J."/>
            <person name="Li Q."/>
            <person name="Guo A."/>
            <person name="Zhou L."/>
            <person name="Li J."/>
            <person name="Wu Y."/>
            <person name="Ma Z."/>
            <person name="Armero A."/>
            <person name="Issali A.E."/>
            <person name="Liu N."/>
            <person name="Peng M."/>
            <person name="Yang Y."/>
        </authorList>
    </citation>
    <scope>NUCLEOTIDE SEQUENCE</scope>
    <source>
        <tissue evidence="14">Spear leaf of Hainan Tall coconut</tissue>
    </source>
</reference>
<keyword evidence="2" id="KW-0677">Repeat</keyword>
<feature type="repeat" description="ANK" evidence="5">
    <location>
        <begin position="1262"/>
        <end position="1295"/>
    </location>
</feature>
<evidence type="ECO:0000313" key="14">
    <source>
        <dbReference type="EMBL" id="KAG1353937.1"/>
    </source>
</evidence>
<dbReference type="InterPro" id="IPR058923">
    <property type="entry name" value="RCC1-like_dom"/>
</dbReference>
<sequence>MDQAVKRGIELEGWLARLKAESLAWYSRSSVKDMRINMAISAVFVRFSEFVKTIWIFIQRSAEWKPLQFLAFIFFYRIFEKLKSFEPAVSPTFTEDGEDEGRALRMGKRLLRSLSLVFGCIAVSSLGYTGLLNLIEFLGHYIPLFLYNNQVQLLGFHCMEISWLSVELAISVAGKLCSTNLLMTGDVLSVILACDGTTLIWFSHKKEKSVKLASVLKIIPGQRTAVFKRFARPEKDYLSFSLIYKNGERSLDLICKDQAEVELWFTALKALISKGQHRRTRTDVPGDAFSFSDDGGDSVRNAHPFGATVEVSCSSFDQSSCTFAPYINSARSDVGSDCAKMHMRTSTVDAGRLSISSAPSCSSQGSGPDDIESLGDVYVWGEIWSDGTLSDGRTSSFCQRTDVLLPKPLESNVVLDVHQIACGFRHAALVTRQGEVFTWGEEFGGRLGHGTDTDVSRPHLVETLAVSNVDYVACGEFHTCAISTSGDLFTWGDGAYNAGLLGQGTDVSHWIPKRVSGPLEGLQVLSVACGTWHSALATSNGKLFTFGDGTFGVLGHGDRKSIAYPKEVGSLSGLKTIKVACGIWHTAALVEVMGQTGVNVISRKLFTWGDGDKNRLGHGDKEARLVPTCVSSLIDYNFHQLACGHTITVGLTTSGRVFTMGSTNYGQLGNLQSDGRLPCLVQGRLVGELVEEISCGAYHVAVLTSRSEVHTWGRGANGRLGHGDVEDQKTPTLVEALKDRHVKSISCGSNFTACICIHKWVSGADQSVCSGCRQAFGFTRKRHNCYNCGLVHCHACSSKKVLKAALAPTPGKPHRVCDSCYSKLKASEASNSSTVKKRNIIPRGSIDGRERLDRGEVRASKILLSPTTEPVRSVEVKSVRNEMKSDTPSLIRASQVPSLSQLKDISFPSSLSALQTALRPIATSTPTLAGNAIPSSPYSRKPSPPRSATPLFSKSIIDSLKKTNELLNQEVLKLQAQVDNLKHKCEIQDAALQKSEKRAKGANSLAAEESAKCNAAMEFIESLQVQDHCHVYSYCLSTLKRFICNRVPSGKIQYTCQKDMKHFNQNTFRKLKEMAGKLPPEVEDKFQALQIEAESLLKSNRSCGSQFSASLAMDSSEHDRPNLANEGVVDVHDPKMEYHGDELELLQNSTEGNAPHGFAVTREATPSHGVETSSRSSGNSTPRYGSHGEVQLTEQFEHGVYVTFAQLQDGTKVFKQGFGGKLLMGAQLSKDELLYQQVNHGNMERIRALRHQGAGLEWIDKEGKTPLILACMRHDLLHVAKALIEMGANVNAYRPGCHAGTPLHHAAKKGLEQTVHLLLSHGANPFIMNDDCQSALDLAREKGHYNVVRAIESRICLFSGWLHEHYGPGFLEAFAPKLMSRKIWAVVLPCDSHNPTRPLKFELAIYPELQVVKPRIIISLWKAHIEEPKFNQPDPSVVIIDKATRIRYKFLSANEGDKQQLQWFYNACRGIPQQNFSLFQVINNLPVTPAGGPMPRPSQINSYASATSTVPHTSNQEDTELAMAINASIQSAIAEGVPDVQPVTHTINTTGWGCSSGNSNNNGWRPPDVAPPSNLSAQACQNESNPSAYNGWAAPDVGPNNSASQPTTSQSDTSFAVPSWEAHPTVLVPSAPPIADETFYDGPTHYPSIDSSPVDISMPDKEIKPVTNEVKEDTASTPRFSKPGNHVVKEGSSNTSGFCVICLDAPVEGACIPCGHMVGCMPCLKEIKVKNWGCPVCPANVDQVIKLYAV</sequence>
<protein>
    <submittedName>
        <fullName evidence="14">Putative PH, RCC1 and FYVE domains-containing protein 1</fullName>
    </submittedName>
</protein>
<dbReference type="Gene3D" id="3.30.40.10">
    <property type="entry name" value="Zinc/RING finger domain, C3HC4 (zinc finger)"/>
    <property type="match status" value="2"/>
</dbReference>
<dbReference type="Gene3D" id="2.30.29.30">
    <property type="entry name" value="Pleckstrin-homology domain (PH domain)/Phosphotyrosine-binding domain (PTB)"/>
    <property type="match status" value="1"/>
</dbReference>
<feature type="repeat" description="RCC1" evidence="7">
    <location>
        <begin position="707"/>
        <end position="758"/>
    </location>
</feature>
<dbReference type="EMBL" id="CM017878">
    <property type="protein sequence ID" value="KAG1353937.1"/>
    <property type="molecule type" value="Genomic_DNA"/>
</dbReference>
<dbReference type="Pfam" id="PF25390">
    <property type="entry name" value="WD40_RLD"/>
    <property type="match status" value="1"/>
</dbReference>
<keyword evidence="3 6" id="KW-0863">Zinc-finger</keyword>
<feature type="compositionally biased region" description="Polar residues" evidence="9">
    <location>
        <begin position="1599"/>
        <end position="1616"/>
    </location>
</feature>
<dbReference type="PANTHER" id="PTHR22870">
    <property type="entry name" value="REGULATOR OF CHROMOSOME CONDENSATION"/>
    <property type="match status" value="1"/>
</dbReference>
<dbReference type="GO" id="GO:0008270">
    <property type="term" value="F:zinc ion binding"/>
    <property type="evidence" value="ECO:0007669"/>
    <property type="project" value="UniProtKB-KW"/>
</dbReference>
<evidence type="ECO:0000256" key="8">
    <source>
        <dbReference type="SAM" id="Coils"/>
    </source>
</evidence>
<feature type="compositionally biased region" description="Polar residues" evidence="9">
    <location>
        <begin position="1170"/>
        <end position="1183"/>
    </location>
</feature>
<dbReference type="InterPro" id="IPR036770">
    <property type="entry name" value="Ankyrin_rpt-contain_sf"/>
</dbReference>
<dbReference type="InterPro" id="IPR011011">
    <property type="entry name" value="Znf_FYVE_PHD"/>
</dbReference>
<dbReference type="InterPro" id="IPR013083">
    <property type="entry name" value="Znf_RING/FYVE/PHD"/>
</dbReference>
<evidence type="ECO:0000256" key="7">
    <source>
        <dbReference type="PROSITE-ProRule" id="PRU00235"/>
    </source>
</evidence>
<dbReference type="SUPFAM" id="SSF50729">
    <property type="entry name" value="PH domain-like"/>
    <property type="match status" value="1"/>
</dbReference>
<feature type="repeat" description="RCC1" evidence="7">
    <location>
        <begin position="434"/>
        <end position="485"/>
    </location>
</feature>